<reference evidence="3" key="1">
    <citation type="journal article" date="2020" name="Fungal Divers.">
        <title>Resolving the Mortierellaceae phylogeny through synthesis of multi-gene phylogenetics and phylogenomics.</title>
        <authorList>
            <person name="Vandepol N."/>
            <person name="Liber J."/>
            <person name="Desiro A."/>
            <person name="Na H."/>
            <person name="Kennedy M."/>
            <person name="Barry K."/>
            <person name="Grigoriev I.V."/>
            <person name="Miller A.N."/>
            <person name="O'Donnell K."/>
            <person name="Stajich J.E."/>
            <person name="Bonito G."/>
        </authorList>
    </citation>
    <scope>NUCLEOTIDE SEQUENCE</scope>
    <source>
        <strain evidence="3">MES-2147</strain>
    </source>
</reference>
<feature type="compositionally biased region" description="Low complexity" evidence="1">
    <location>
        <begin position="360"/>
        <end position="383"/>
    </location>
</feature>
<keyword evidence="2" id="KW-1133">Transmembrane helix</keyword>
<comment type="caution">
    <text evidence="3">The sequence shown here is derived from an EMBL/GenBank/DDBJ whole genome shotgun (WGS) entry which is preliminary data.</text>
</comment>
<feature type="compositionally biased region" description="Low complexity" evidence="1">
    <location>
        <begin position="491"/>
        <end position="500"/>
    </location>
</feature>
<proteinExistence type="predicted"/>
<dbReference type="EMBL" id="JAAAHW010003367">
    <property type="protein sequence ID" value="KAF9984653.1"/>
    <property type="molecule type" value="Genomic_DNA"/>
</dbReference>
<accession>A0A9P6MAD0</accession>
<feature type="compositionally biased region" description="Low complexity" evidence="1">
    <location>
        <begin position="570"/>
        <end position="592"/>
    </location>
</feature>
<feature type="compositionally biased region" description="Low complexity" evidence="1">
    <location>
        <begin position="601"/>
        <end position="619"/>
    </location>
</feature>
<evidence type="ECO:0000313" key="4">
    <source>
        <dbReference type="Proteomes" id="UP000749646"/>
    </source>
</evidence>
<dbReference type="Proteomes" id="UP000749646">
    <property type="component" value="Unassembled WGS sequence"/>
</dbReference>
<protein>
    <submittedName>
        <fullName evidence="3">Uncharacterized protein</fullName>
    </submittedName>
</protein>
<evidence type="ECO:0000313" key="3">
    <source>
        <dbReference type="EMBL" id="KAF9984653.1"/>
    </source>
</evidence>
<feature type="region of interest" description="Disordered" evidence="1">
    <location>
        <begin position="96"/>
        <end position="151"/>
    </location>
</feature>
<feature type="compositionally biased region" description="Low complexity" evidence="1">
    <location>
        <begin position="536"/>
        <end position="555"/>
    </location>
</feature>
<feature type="compositionally biased region" description="Low complexity" evidence="1">
    <location>
        <begin position="731"/>
        <end position="743"/>
    </location>
</feature>
<keyword evidence="2" id="KW-0812">Transmembrane</keyword>
<feature type="compositionally biased region" description="Polar residues" evidence="1">
    <location>
        <begin position="718"/>
        <end position="730"/>
    </location>
</feature>
<keyword evidence="2" id="KW-0472">Membrane</keyword>
<evidence type="ECO:0000256" key="2">
    <source>
        <dbReference type="SAM" id="Phobius"/>
    </source>
</evidence>
<feature type="compositionally biased region" description="Polar residues" evidence="1">
    <location>
        <begin position="384"/>
        <end position="398"/>
    </location>
</feature>
<keyword evidence="4" id="KW-1185">Reference proteome</keyword>
<feature type="region of interest" description="Disordered" evidence="1">
    <location>
        <begin position="491"/>
        <end position="636"/>
    </location>
</feature>
<feature type="compositionally biased region" description="Acidic residues" evidence="1">
    <location>
        <begin position="691"/>
        <end position="703"/>
    </location>
</feature>
<feature type="compositionally biased region" description="Polar residues" evidence="1">
    <location>
        <begin position="556"/>
        <end position="569"/>
    </location>
</feature>
<feature type="region of interest" description="Disordered" evidence="1">
    <location>
        <begin position="664"/>
        <end position="743"/>
    </location>
</feature>
<feature type="compositionally biased region" description="Polar residues" evidence="1">
    <location>
        <begin position="518"/>
        <end position="535"/>
    </location>
</feature>
<evidence type="ECO:0000256" key="1">
    <source>
        <dbReference type="SAM" id="MobiDB-lite"/>
    </source>
</evidence>
<feature type="region of interest" description="Disordered" evidence="1">
    <location>
        <begin position="357"/>
        <end position="398"/>
    </location>
</feature>
<name>A0A9P6MAD0_9FUNG</name>
<feature type="transmembrane region" description="Helical" evidence="2">
    <location>
        <begin position="301"/>
        <end position="325"/>
    </location>
</feature>
<sequence>MARVSIQGKVTSKKISTWLKAAFECNSILAIAPPGDRHILTQSREDKYHLNKHHQHGTDGYLSDSSCASHGDMPDAFTNGFKRRRSLRRTVSLEDMTTASAIHHQRPASSASICRRRHPSRTDVRRQDQGQPHSTMNDPIGLPTPDVSPEELSESSEELVIIQGELLEKTNHTQSRDRIRPSQLHRGAFPESDVETRTISNLSPTGEPMAGPLNWLTEAPCIDALVNWIEGPDHPVQRRSQDKDKQPNPWLDIPLQFVELLTYPEPDPKNGNKMTLAMVRETTFVKQRRRTLLMLTAYTMIVRYCSFDFFIVVLFASNCAMLFLMKNSGRMNVNMAKRAVRQRVGWAKQWAGGIFRRGNNHNNSNSNGYTSANTNTSNTAGGTQHYSNSNSVHSPSTTEFAQDIQTLPAISGNISSIVTESNPQMKRRGLFGKRKTVDNTASSIHETFASTAPSIHRNAVAIGDTASIISAAPTGVTTTIQKRRFFKRNNNFVNSSSNYNHHQHHHDNNNNGARGNITHFNTDDATMPSVTNTPLSIPSKTSVSPSSTHSPTQSSAGTIPNTTRLTAMNTPLSSSSLTQSQSLPQLQLSPTQVDSERSKPTKSLSISSTSLSLLPSVPSAQQQRHDEPSSIVLPPVSSTSQSVSVVSQSSSLKGSGLSQLLDQSECTARDTPQRPLSPFGLSNQQNHDDHDEYEDGTAGDIDELGPGFDKSTKKPMGTDSTMERSNSTSLDAVASAAADAMDL</sequence>
<dbReference type="OrthoDB" id="5596972at2759"/>
<organism evidence="3 4">
    <name type="scientific">Modicella reniformis</name>
    <dbReference type="NCBI Taxonomy" id="1440133"/>
    <lineage>
        <taxon>Eukaryota</taxon>
        <taxon>Fungi</taxon>
        <taxon>Fungi incertae sedis</taxon>
        <taxon>Mucoromycota</taxon>
        <taxon>Mortierellomycotina</taxon>
        <taxon>Mortierellomycetes</taxon>
        <taxon>Mortierellales</taxon>
        <taxon>Mortierellaceae</taxon>
        <taxon>Modicella</taxon>
    </lineage>
</organism>
<gene>
    <name evidence="3" type="ORF">BGZ65_012977</name>
</gene>
<dbReference type="AlphaFoldDB" id="A0A9P6MAD0"/>